<dbReference type="EMBL" id="HACG01023004">
    <property type="protein sequence ID" value="CEK69869.1"/>
    <property type="molecule type" value="Transcribed_RNA"/>
</dbReference>
<evidence type="ECO:0000256" key="2">
    <source>
        <dbReference type="ARBA" id="ARBA00019580"/>
    </source>
</evidence>
<dbReference type="PANTHER" id="PTHR31784:SF2">
    <property type="entry name" value="BIOGENESIS OF LYSOSOME-RELATED ORGANELLES COMPLEX 1 SUBUNIT 5"/>
    <property type="match status" value="1"/>
</dbReference>
<organism evidence="4">
    <name type="scientific">Arion vulgaris</name>
    <dbReference type="NCBI Taxonomy" id="1028688"/>
    <lineage>
        <taxon>Eukaryota</taxon>
        <taxon>Metazoa</taxon>
        <taxon>Spiralia</taxon>
        <taxon>Lophotrochozoa</taxon>
        <taxon>Mollusca</taxon>
        <taxon>Gastropoda</taxon>
        <taxon>Heterobranchia</taxon>
        <taxon>Euthyneura</taxon>
        <taxon>Panpulmonata</taxon>
        <taxon>Eupulmonata</taxon>
        <taxon>Stylommatophora</taxon>
        <taxon>Helicina</taxon>
        <taxon>Arionoidea</taxon>
        <taxon>Arionidae</taxon>
        <taxon>Arion</taxon>
    </lineage>
</organism>
<proteinExistence type="inferred from homology"/>
<feature type="coiled-coil region" evidence="3">
    <location>
        <begin position="66"/>
        <end position="104"/>
    </location>
</feature>
<gene>
    <name evidence="4" type="primary">ORF71951</name>
</gene>
<name>A0A0B6ZMJ4_9EUPU</name>
<protein>
    <recommendedName>
        <fullName evidence="2">Biogenesis of lysosome-related organelles complex 1 subunit 5</fullName>
    </recommendedName>
</protein>
<evidence type="ECO:0000256" key="3">
    <source>
        <dbReference type="SAM" id="Coils"/>
    </source>
</evidence>
<dbReference type="GO" id="GO:0031083">
    <property type="term" value="C:BLOC-1 complex"/>
    <property type="evidence" value="ECO:0007669"/>
    <property type="project" value="InterPro"/>
</dbReference>
<dbReference type="Pfam" id="PF14942">
    <property type="entry name" value="Muted"/>
    <property type="match status" value="1"/>
</dbReference>
<keyword evidence="3" id="KW-0175">Coiled coil</keyword>
<dbReference type="PANTHER" id="PTHR31784">
    <property type="entry name" value="BIOGENESIS OF LYSOSOME-RELATED ORGANELLES COMPLEX 1 SUBUNIT 5"/>
    <property type="match status" value="1"/>
</dbReference>
<evidence type="ECO:0000313" key="4">
    <source>
        <dbReference type="EMBL" id="CEK69869.1"/>
    </source>
</evidence>
<accession>A0A0B6ZMJ4</accession>
<evidence type="ECO:0000256" key="1">
    <source>
        <dbReference type="ARBA" id="ARBA00010754"/>
    </source>
</evidence>
<reference evidence="4" key="1">
    <citation type="submission" date="2014-12" db="EMBL/GenBank/DDBJ databases">
        <title>Insight into the proteome of Arion vulgaris.</title>
        <authorList>
            <person name="Aradska J."/>
            <person name="Bulat T."/>
            <person name="Smidak R."/>
            <person name="Sarate P."/>
            <person name="Gangsoo J."/>
            <person name="Sialana F."/>
            <person name="Bilban M."/>
            <person name="Lubec G."/>
        </authorList>
    </citation>
    <scope>NUCLEOTIDE SEQUENCE</scope>
    <source>
        <tissue evidence="4">Skin</tissue>
    </source>
</reference>
<comment type="similarity">
    <text evidence="1">Belongs to the BLOC1S5 family.</text>
</comment>
<sequence length="157" mass="18807">MTCEHIVRDVTDIYIRLFNHRAAIQGLTNNFVKEFEEKRGEREILSLSRTFELVTESRDRILPSITEQLDCHLEHLKESVEKAKQQAQRILQDSEEKKRDWLESQKLSREQKWFEFMTAQVERSNSVDEEFKTKVENLHKHYSDLEEKLREGTTKVL</sequence>
<dbReference type="GO" id="GO:0030133">
    <property type="term" value="C:transport vesicle"/>
    <property type="evidence" value="ECO:0007669"/>
    <property type="project" value="InterPro"/>
</dbReference>
<dbReference type="InterPro" id="IPR017243">
    <property type="entry name" value="Bloc1s5"/>
</dbReference>
<dbReference type="AlphaFoldDB" id="A0A0B6ZMJ4"/>